<dbReference type="RefSeq" id="YP_009838392.1">
    <property type="nucleotide sequence ID" value="NC_048709.1"/>
</dbReference>
<dbReference type="Proteomes" id="UP000260311">
    <property type="component" value="Segment"/>
</dbReference>
<sequence>MKVGYVTHVMSRMQLTKCELQSITDGETSINLEEDRHTITYDDGGIFLESIVATHTGRDNVHRALAEVDLRTEDNNLSYGRESFSAFTDTRCQLIPDDDMLRYKHRISHDGKHYDVGQ</sequence>
<evidence type="ECO:0000313" key="1">
    <source>
        <dbReference type="EMBL" id="AXC34546.1"/>
    </source>
</evidence>
<dbReference type="KEGG" id="vg:55608624"/>
<evidence type="ECO:0000313" key="2">
    <source>
        <dbReference type="Proteomes" id="UP000260311"/>
    </source>
</evidence>
<dbReference type="GeneID" id="55608624"/>
<accession>A0A384ZSB5</accession>
<proteinExistence type="predicted"/>
<name>A0A384ZSB5_9CAUD</name>
<protein>
    <submittedName>
        <fullName evidence="1">Uncharacterized protein</fullName>
    </submittedName>
</protein>
<dbReference type="EMBL" id="MH375644">
    <property type="protein sequence ID" value="AXC34546.1"/>
    <property type="molecule type" value="Genomic_DNA"/>
</dbReference>
<keyword evidence="2" id="KW-1185">Reference proteome</keyword>
<reference evidence="1 2" key="1">
    <citation type="submission" date="2018-05" db="EMBL/GenBank/DDBJ databases">
        <title>The genome of Vibrio coralliilyticus phage YC.</title>
        <authorList>
            <person name="Benler S."/>
        </authorList>
    </citation>
    <scope>NUCLEOTIDE SEQUENCE [LARGE SCALE GENOMIC DNA]</scope>
</reference>
<organism evidence="1 2">
    <name type="scientific">Vibrio phage YC</name>
    <dbReference type="NCBI Taxonomy" id="2267403"/>
    <lineage>
        <taxon>Viruses</taxon>
        <taxon>Duplodnaviria</taxon>
        <taxon>Heunggongvirae</taxon>
        <taxon>Uroviricota</taxon>
        <taxon>Caudoviricetes</taxon>
        <taxon>Pantevenvirales</taxon>
        <taxon>Ackermannviridae</taxon>
        <taxon>Campanilevirus</taxon>
        <taxon>Campanilevirus YC</taxon>
    </lineage>
</organism>